<keyword evidence="5 9" id="KW-0812">Transmembrane</keyword>
<feature type="domain" description="ABC transmembrane type-1" evidence="10">
    <location>
        <begin position="36"/>
        <end position="225"/>
    </location>
</feature>
<dbReference type="Proteomes" id="UP001232445">
    <property type="component" value="Unassembled WGS sequence"/>
</dbReference>
<feature type="transmembrane region" description="Helical" evidence="9">
    <location>
        <begin position="72"/>
        <end position="95"/>
    </location>
</feature>
<evidence type="ECO:0000256" key="1">
    <source>
        <dbReference type="ARBA" id="ARBA00004651"/>
    </source>
</evidence>
<dbReference type="EMBL" id="JAUSUQ010000011">
    <property type="protein sequence ID" value="MDQ0340084.1"/>
    <property type="molecule type" value="Genomic_DNA"/>
</dbReference>
<sequence>MSPETVLMSVEAFLAETFNFRLHVIIAYLPFFIKGTLLTIWISLAGVIVGTVLGLMIGLGKMSSNFFIRLPFVWYINFFRGTPLLVQILLIHFGLMPMLMSPVNSTASIIVALALNSAAYIAEIFRAGIQSIDRGQMEAARSLGMTHTQAMRYIILPQAFKRMVPPLGNEFIILLKESSLGAIIAVPELMYWGRAAQAQYFAVWEPYLMAALIYLTLTLSLTHLLNYIERRMKTE</sequence>
<feature type="transmembrane region" description="Helical" evidence="9">
    <location>
        <begin position="39"/>
        <end position="60"/>
    </location>
</feature>
<dbReference type="InterPro" id="IPR010065">
    <property type="entry name" value="AA_ABC_transptr_permease_3TM"/>
</dbReference>
<dbReference type="RefSeq" id="WP_307341079.1">
    <property type="nucleotide sequence ID" value="NZ_JAUSUQ010000011.1"/>
</dbReference>
<comment type="subcellular location">
    <subcellularLocation>
        <location evidence="1 9">Cell membrane</location>
        <topology evidence="1 9">Multi-pass membrane protein</topology>
    </subcellularLocation>
</comment>
<keyword evidence="3 9" id="KW-0813">Transport</keyword>
<keyword evidence="12" id="KW-1185">Reference proteome</keyword>
<evidence type="ECO:0000256" key="6">
    <source>
        <dbReference type="ARBA" id="ARBA00022970"/>
    </source>
</evidence>
<dbReference type="CDD" id="cd06261">
    <property type="entry name" value="TM_PBP2"/>
    <property type="match status" value="1"/>
</dbReference>
<protein>
    <submittedName>
        <fullName evidence="11">Polar amino acid transport system permease protein</fullName>
    </submittedName>
</protein>
<keyword evidence="4" id="KW-1003">Cell membrane</keyword>
<evidence type="ECO:0000313" key="12">
    <source>
        <dbReference type="Proteomes" id="UP001232445"/>
    </source>
</evidence>
<organism evidence="11 12">
    <name type="scientific">Caldalkalibacillus uzonensis</name>
    <dbReference type="NCBI Taxonomy" id="353224"/>
    <lineage>
        <taxon>Bacteria</taxon>
        <taxon>Bacillati</taxon>
        <taxon>Bacillota</taxon>
        <taxon>Bacilli</taxon>
        <taxon>Bacillales</taxon>
        <taxon>Bacillaceae</taxon>
        <taxon>Caldalkalibacillus</taxon>
    </lineage>
</organism>
<evidence type="ECO:0000313" key="11">
    <source>
        <dbReference type="EMBL" id="MDQ0340084.1"/>
    </source>
</evidence>
<evidence type="ECO:0000256" key="4">
    <source>
        <dbReference type="ARBA" id="ARBA00022475"/>
    </source>
</evidence>
<gene>
    <name evidence="11" type="ORF">J2S00_002879</name>
</gene>
<feature type="transmembrane region" description="Helical" evidence="9">
    <location>
        <begin position="207"/>
        <end position="228"/>
    </location>
</feature>
<dbReference type="Pfam" id="PF00528">
    <property type="entry name" value="BPD_transp_1"/>
    <property type="match status" value="1"/>
</dbReference>
<feature type="transmembrane region" description="Helical" evidence="9">
    <location>
        <begin position="107"/>
        <end position="125"/>
    </location>
</feature>
<proteinExistence type="inferred from homology"/>
<evidence type="ECO:0000256" key="3">
    <source>
        <dbReference type="ARBA" id="ARBA00022448"/>
    </source>
</evidence>
<dbReference type="NCBIfam" id="TIGR01726">
    <property type="entry name" value="HEQRo_perm_3TM"/>
    <property type="match status" value="1"/>
</dbReference>
<reference evidence="11 12" key="1">
    <citation type="submission" date="2023-07" db="EMBL/GenBank/DDBJ databases">
        <title>Genomic Encyclopedia of Type Strains, Phase IV (KMG-IV): sequencing the most valuable type-strain genomes for metagenomic binning, comparative biology and taxonomic classification.</title>
        <authorList>
            <person name="Goeker M."/>
        </authorList>
    </citation>
    <scope>NUCLEOTIDE SEQUENCE [LARGE SCALE GENOMIC DNA]</scope>
    <source>
        <strain evidence="11 12">DSM 17740</strain>
    </source>
</reference>
<keyword evidence="8 9" id="KW-0472">Membrane</keyword>
<evidence type="ECO:0000256" key="9">
    <source>
        <dbReference type="RuleBase" id="RU363032"/>
    </source>
</evidence>
<dbReference type="Gene3D" id="1.10.3720.10">
    <property type="entry name" value="MetI-like"/>
    <property type="match status" value="1"/>
</dbReference>
<evidence type="ECO:0000256" key="2">
    <source>
        <dbReference type="ARBA" id="ARBA00010072"/>
    </source>
</evidence>
<dbReference type="SUPFAM" id="SSF161098">
    <property type="entry name" value="MetI-like"/>
    <property type="match status" value="1"/>
</dbReference>
<evidence type="ECO:0000256" key="7">
    <source>
        <dbReference type="ARBA" id="ARBA00022989"/>
    </source>
</evidence>
<evidence type="ECO:0000259" key="10">
    <source>
        <dbReference type="PROSITE" id="PS50928"/>
    </source>
</evidence>
<name>A0ABU0CW57_9BACI</name>
<comment type="caution">
    <text evidence="11">The sequence shown here is derived from an EMBL/GenBank/DDBJ whole genome shotgun (WGS) entry which is preliminary data.</text>
</comment>
<dbReference type="PANTHER" id="PTHR30614:SF20">
    <property type="entry name" value="GLUTAMINE TRANSPORT SYSTEM PERMEASE PROTEIN GLNP"/>
    <property type="match status" value="1"/>
</dbReference>
<dbReference type="InterPro" id="IPR035906">
    <property type="entry name" value="MetI-like_sf"/>
</dbReference>
<keyword evidence="6" id="KW-0029">Amino-acid transport</keyword>
<comment type="similarity">
    <text evidence="2">Belongs to the binding-protein-dependent transport system permease family. HisMQ subfamily.</text>
</comment>
<accession>A0ABU0CW57</accession>
<dbReference type="PROSITE" id="PS50928">
    <property type="entry name" value="ABC_TM1"/>
    <property type="match status" value="1"/>
</dbReference>
<dbReference type="PANTHER" id="PTHR30614">
    <property type="entry name" value="MEMBRANE COMPONENT OF AMINO ACID ABC TRANSPORTER"/>
    <property type="match status" value="1"/>
</dbReference>
<dbReference type="InterPro" id="IPR000515">
    <property type="entry name" value="MetI-like"/>
</dbReference>
<feature type="transmembrane region" description="Helical" evidence="9">
    <location>
        <begin position="171"/>
        <end position="192"/>
    </location>
</feature>
<evidence type="ECO:0000256" key="8">
    <source>
        <dbReference type="ARBA" id="ARBA00023136"/>
    </source>
</evidence>
<evidence type="ECO:0000256" key="5">
    <source>
        <dbReference type="ARBA" id="ARBA00022692"/>
    </source>
</evidence>
<keyword evidence="7 9" id="KW-1133">Transmembrane helix</keyword>
<dbReference type="InterPro" id="IPR043429">
    <property type="entry name" value="ArtM/GltK/GlnP/TcyL/YhdX-like"/>
</dbReference>